<organism evidence="1 2">
    <name type="scientific">Pelobates cultripes</name>
    <name type="common">Western spadefoot toad</name>
    <dbReference type="NCBI Taxonomy" id="61616"/>
    <lineage>
        <taxon>Eukaryota</taxon>
        <taxon>Metazoa</taxon>
        <taxon>Chordata</taxon>
        <taxon>Craniata</taxon>
        <taxon>Vertebrata</taxon>
        <taxon>Euteleostomi</taxon>
        <taxon>Amphibia</taxon>
        <taxon>Batrachia</taxon>
        <taxon>Anura</taxon>
        <taxon>Pelobatoidea</taxon>
        <taxon>Pelobatidae</taxon>
        <taxon>Pelobates</taxon>
    </lineage>
</organism>
<keyword evidence="2" id="KW-1185">Reference proteome</keyword>
<evidence type="ECO:0000313" key="2">
    <source>
        <dbReference type="Proteomes" id="UP001295444"/>
    </source>
</evidence>
<dbReference type="Proteomes" id="UP001295444">
    <property type="component" value="Chromosome 10"/>
</dbReference>
<dbReference type="AlphaFoldDB" id="A0AAD1T966"/>
<name>A0AAD1T966_PELCU</name>
<gene>
    <name evidence="1" type="ORF">PECUL_23A022339</name>
</gene>
<evidence type="ECO:0000313" key="1">
    <source>
        <dbReference type="EMBL" id="CAH2319802.1"/>
    </source>
</evidence>
<sequence>MQDSFQLCKYVTMYTYERPKPVCYSQGYDIIDVQSICETNGLCGRKNRNKSNTALVRRFALMLPV</sequence>
<dbReference type="EMBL" id="OW240921">
    <property type="protein sequence ID" value="CAH2319802.1"/>
    <property type="molecule type" value="Genomic_DNA"/>
</dbReference>
<reference evidence="1" key="1">
    <citation type="submission" date="2022-03" db="EMBL/GenBank/DDBJ databases">
        <authorList>
            <person name="Alioto T."/>
            <person name="Alioto T."/>
            <person name="Gomez Garrido J."/>
        </authorList>
    </citation>
    <scope>NUCLEOTIDE SEQUENCE</scope>
</reference>
<accession>A0AAD1T966</accession>
<protein>
    <submittedName>
        <fullName evidence="1">Uncharacterized protein</fullName>
    </submittedName>
</protein>
<proteinExistence type="predicted"/>